<proteinExistence type="predicted"/>
<evidence type="ECO:0000313" key="2">
    <source>
        <dbReference type="Proteomes" id="UP000019460"/>
    </source>
</evidence>
<organism evidence="1 2">
    <name type="scientific">Imhoffiella purpurea</name>
    <dbReference type="NCBI Taxonomy" id="1249627"/>
    <lineage>
        <taxon>Bacteria</taxon>
        <taxon>Pseudomonadati</taxon>
        <taxon>Pseudomonadota</taxon>
        <taxon>Gammaproteobacteria</taxon>
        <taxon>Chromatiales</taxon>
        <taxon>Chromatiaceae</taxon>
        <taxon>Imhoffiella</taxon>
    </lineage>
</organism>
<dbReference type="AlphaFoldDB" id="W9VDJ1"/>
<evidence type="ECO:0000313" key="1">
    <source>
        <dbReference type="EMBL" id="EXJ15056.1"/>
    </source>
</evidence>
<dbReference type="Proteomes" id="UP000019460">
    <property type="component" value="Unassembled WGS sequence"/>
</dbReference>
<sequence>MCLAYGLEWRYQFAVHSRVLLCMPAESSTAFQITSRGRTIAVFRSLGGI</sequence>
<accession>W9VDJ1</accession>
<dbReference type="EMBL" id="AONC01000030">
    <property type="protein sequence ID" value="EXJ15056.1"/>
    <property type="molecule type" value="Genomic_DNA"/>
</dbReference>
<reference evidence="1 2" key="1">
    <citation type="submission" date="2012-11" db="EMBL/GenBank/DDBJ databases">
        <title>Genome assembly of Thiorhodococcus sp. AK35.</title>
        <authorList>
            <person name="Nupur N."/>
            <person name="Khatri I."/>
            <person name="Subramanian S."/>
            <person name="Pinnaka A."/>
        </authorList>
    </citation>
    <scope>NUCLEOTIDE SEQUENCE [LARGE SCALE GENOMIC DNA]</scope>
    <source>
        <strain evidence="1 2">AK35</strain>
    </source>
</reference>
<comment type="caution">
    <text evidence="1">The sequence shown here is derived from an EMBL/GenBank/DDBJ whole genome shotgun (WGS) entry which is preliminary data.</text>
</comment>
<keyword evidence="2" id="KW-1185">Reference proteome</keyword>
<protein>
    <submittedName>
        <fullName evidence="1">Uncharacterized protein</fullName>
    </submittedName>
</protein>
<gene>
    <name evidence="1" type="ORF">D779_1925</name>
</gene>
<name>W9VDJ1_9GAMM</name>